<dbReference type="Proteomes" id="UP001162031">
    <property type="component" value="Unassembled WGS sequence"/>
</dbReference>
<organism evidence="2 3">
    <name type="scientific">Hyaloperonospora brassicae</name>
    <name type="common">Brassica downy mildew</name>
    <name type="synonym">Peronospora brassicae</name>
    <dbReference type="NCBI Taxonomy" id="162125"/>
    <lineage>
        <taxon>Eukaryota</taxon>
        <taxon>Sar</taxon>
        <taxon>Stramenopiles</taxon>
        <taxon>Oomycota</taxon>
        <taxon>Peronosporomycetes</taxon>
        <taxon>Peronosporales</taxon>
        <taxon>Peronosporaceae</taxon>
        <taxon>Hyaloperonospora</taxon>
    </lineage>
</organism>
<keyword evidence="1" id="KW-0175">Coiled coil</keyword>
<sequence>MEDSNLKRAFQALCGDYEELLDEAVHSTNPADERIGLALFKIDEACAVADELRQDVQQVQEQLLDELLSNCNELEDIFLRLNLIERFVSRVLETTRELEKRTESASRSAGILLNSSPSVTSLLRSFSIKRGTPDAPPVESKWSPVAFDFNTTELMERLERSDARALGVSITSPVDATTSGTIEQACDGEETTETCVDSD</sequence>
<protein>
    <submittedName>
        <fullName evidence="2">Uncharacterized protein</fullName>
    </submittedName>
</protein>
<reference evidence="2" key="1">
    <citation type="submission" date="2022-12" db="EMBL/GenBank/DDBJ databases">
        <authorList>
            <person name="Webb A."/>
        </authorList>
    </citation>
    <scope>NUCLEOTIDE SEQUENCE</scope>
    <source>
        <strain evidence="2">Hp1</strain>
    </source>
</reference>
<gene>
    <name evidence="2" type="ORF">HBR001_LOCUS3503</name>
</gene>
<dbReference type="EMBL" id="CANTFL010000579">
    <property type="protein sequence ID" value="CAI5725025.1"/>
    <property type="molecule type" value="Genomic_DNA"/>
</dbReference>
<name>A0AAV0TQH2_HYABA</name>
<comment type="caution">
    <text evidence="2">The sequence shown here is derived from an EMBL/GenBank/DDBJ whole genome shotgun (WGS) entry which is preliminary data.</text>
</comment>
<keyword evidence="3" id="KW-1185">Reference proteome</keyword>
<feature type="coiled-coil region" evidence="1">
    <location>
        <begin position="42"/>
        <end position="77"/>
    </location>
</feature>
<proteinExistence type="predicted"/>
<dbReference type="AlphaFoldDB" id="A0AAV0TQH2"/>
<accession>A0AAV0TQH2</accession>
<evidence type="ECO:0000313" key="3">
    <source>
        <dbReference type="Proteomes" id="UP001162031"/>
    </source>
</evidence>
<evidence type="ECO:0000313" key="2">
    <source>
        <dbReference type="EMBL" id="CAI5725025.1"/>
    </source>
</evidence>
<evidence type="ECO:0000256" key="1">
    <source>
        <dbReference type="SAM" id="Coils"/>
    </source>
</evidence>